<dbReference type="RefSeq" id="XP_007604769.1">
    <property type="nucleotide sequence ID" value="XM_007604707.1"/>
</dbReference>
<protein>
    <submittedName>
        <fullName evidence="2">Uncharacterized protein</fullName>
    </submittedName>
</protein>
<dbReference type="EMBL" id="JH370140">
    <property type="protein sequence ID" value="ELA41690.1"/>
    <property type="molecule type" value="Genomic_DNA"/>
</dbReference>
<proteinExistence type="predicted"/>
<dbReference type="OMA" id="CYDARQL"/>
<sequence length="206" mass="23669">MAYVLEKTGTTRCALDAAKTEVFTQKKFADLIYDSHARGTDYYLARVHCKEKDSKSGNTVYYCYDAKQLCKYVFEMVITTEGRRIRIKNFKDPVNQKEIAEINFFKLRHDSETPLKAEFIGNHVSFLESNNFRSKLFNQEDPLDALSVNFQFKKIEKITSLKKKKIIDTFALIVILCVIAMVALVGYRSRRGKVAGIGPITEVKKQ</sequence>
<evidence type="ECO:0000256" key="1">
    <source>
        <dbReference type="SAM" id="Phobius"/>
    </source>
</evidence>
<accession>L2GMH8</accession>
<organism evidence="2 3">
    <name type="scientific">Vittaforma corneae (strain ATCC 50505)</name>
    <name type="common">Microsporidian parasite</name>
    <name type="synonym">Nosema corneum</name>
    <dbReference type="NCBI Taxonomy" id="993615"/>
    <lineage>
        <taxon>Eukaryota</taxon>
        <taxon>Fungi</taxon>
        <taxon>Fungi incertae sedis</taxon>
        <taxon>Microsporidia</taxon>
        <taxon>Nosematidae</taxon>
        <taxon>Vittaforma</taxon>
    </lineage>
</organism>
<keyword evidence="1" id="KW-0812">Transmembrane</keyword>
<dbReference type="Proteomes" id="UP000011082">
    <property type="component" value="Unassembled WGS sequence"/>
</dbReference>
<dbReference type="OrthoDB" id="2189917at2759"/>
<evidence type="ECO:0000313" key="3">
    <source>
        <dbReference type="Proteomes" id="UP000011082"/>
    </source>
</evidence>
<dbReference type="VEuPathDB" id="MicrosporidiaDB:VICG_01323"/>
<keyword evidence="1" id="KW-1133">Transmembrane helix</keyword>
<keyword evidence="3" id="KW-1185">Reference proteome</keyword>
<name>L2GMH8_VITCO</name>
<dbReference type="InterPro" id="IPR031537">
    <property type="entry name" value="DUF5092"/>
</dbReference>
<gene>
    <name evidence="2" type="ORF">VICG_01323</name>
</gene>
<evidence type="ECO:0000313" key="2">
    <source>
        <dbReference type="EMBL" id="ELA41690.1"/>
    </source>
</evidence>
<dbReference type="InParanoid" id="L2GMH8"/>
<feature type="transmembrane region" description="Helical" evidence="1">
    <location>
        <begin position="169"/>
        <end position="187"/>
    </location>
</feature>
<dbReference type="Pfam" id="PF17010">
    <property type="entry name" value="DUF5092"/>
    <property type="match status" value="1"/>
</dbReference>
<reference evidence="3" key="1">
    <citation type="submission" date="2011-05" db="EMBL/GenBank/DDBJ databases">
        <title>The genome sequence of Vittaforma corneae strain ATCC 50505.</title>
        <authorList>
            <consortium name="The Broad Institute Genome Sequencing Platform"/>
            <person name="Cuomo C."/>
            <person name="Didier E."/>
            <person name="Bowers L."/>
            <person name="Young S.K."/>
            <person name="Zeng Q."/>
            <person name="Gargeya S."/>
            <person name="Fitzgerald M."/>
            <person name="Haas B."/>
            <person name="Abouelleil A."/>
            <person name="Alvarado L."/>
            <person name="Arachchi H.M."/>
            <person name="Berlin A."/>
            <person name="Chapman S.B."/>
            <person name="Gearin G."/>
            <person name="Goldberg J."/>
            <person name="Griggs A."/>
            <person name="Gujja S."/>
            <person name="Hansen M."/>
            <person name="Heiman D."/>
            <person name="Howarth C."/>
            <person name="Larimer J."/>
            <person name="Lui A."/>
            <person name="MacDonald P.J.P."/>
            <person name="McCowen C."/>
            <person name="Montmayeur A."/>
            <person name="Murphy C."/>
            <person name="Neiman D."/>
            <person name="Pearson M."/>
            <person name="Priest M."/>
            <person name="Roberts A."/>
            <person name="Saif S."/>
            <person name="Shea T."/>
            <person name="Sisk P."/>
            <person name="Stolte C."/>
            <person name="Sykes S."/>
            <person name="Wortman J."/>
            <person name="Nusbaum C."/>
            <person name="Birren B."/>
        </authorList>
    </citation>
    <scope>NUCLEOTIDE SEQUENCE [LARGE SCALE GENOMIC DNA]</scope>
    <source>
        <strain evidence="3">ATCC 50505</strain>
    </source>
</reference>
<keyword evidence="1" id="KW-0472">Membrane</keyword>
<dbReference type="AlphaFoldDB" id="L2GMH8"/>
<dbReference type="GeneID" id="19882034"/>
<dbReference type="HOGENOM" id="CLU_1327278_0_0_1"/>